<dbReference type="GO" id="GO:0003924">
    <property type="term" value="F:GTPase activity"/>
    <property type="evidence" value="ECO:0007669"/>
    <property type="project" value="InterPro"/>
</dbReference>
<dbReference type="InterPro" id="IPR022941">
    <property type="entry name" value="SRP54"/>
</dbReference>
<keyword evidence="5" id="KW-1185">Reference proteome</keyword>
<name>A0A6A0AFG9_HAELA</name>
<feature type="non-terminal residue" evidence="4">
    <location>
        <position position="68"/>
    </location>
</feature>
<gene>
    <name evidence="4" type="ORF">HaLaN_30720</name>
</gene>
<dbReference type="PANTHER" id="PTHR11564">
    <property type="entry name" value="SIGNAL RECOGNITION PARTICLE 54K PROTEIN SRP54"/>
    <property type="match status" value="1"/>
</dbReference>
<accession>A0A6A0AFG9</accession>
<keyword evidence="2" id="KW-0342">GTP-binding</keyword>
<dbReference type="GO" id="GO:0048500">
    <property type="term" value="C:signal recognition particle"/>
    <property type="evidence" value="ECO:0007669"/>
    <property type="project" value="InterPro"/>
</dbReference>
<dbReference type="SUPFAM" id="SSF52540">
    <property type="entry name" value="P-loop containing nucleoside triphosphate hydrolases"/>
    <property type="match status" value="1"/>
</dbReference>
<dbReference type="PANTHER" id="PTHR11564:SF5">
    <property type="entry name" value="SIGNAL RECOGNITION PARTICLE SUBUNIT SRP54"/>
    <property type="match status" value="1"/>
</dbReference>
<evidence type="ECO:0000256" key="1">
    <source>
        <dbReference type="ARBA" id="ARBA00022741"/>
    </source>
</evidence>
<dbReference type="GO" id="GO:0006614">
    <property type="term" value="P:SRP-dependent cotranslational protein targeting to membrane"/>
    <property type="evidence" value="ECO:0007669"/>
    <property type="project" value="InterPro"/>
</dbReference>
<dbReference type="InterPro" id="IPR027417">
    <property type="entry name" value="P-loop_NTPase"/>
</dbReference>
<dbReference type="GO" id="GO:0005525">
    <property type="term" value="F:GTP binding"/>
    <property type="evidence" value="ECO:0007669"/>
    <property type="project" value="UniProtKB-KW"/>
</dbReference>
<sequence length="68" mass="7180">IDEDMMAELRDIKAAVKPTDTLLVVDAMTGQEAANLVKAFNDEVDISGAVLTKMDGDSRGGAALSVRE</sequence>
<organism evidence="4 5">
    <name type="scientific">Haematococcus lacustris</name>
    <name type="common">Green alga</name>
    <name type="synonym">Haematococcus pluvialis</name>
    <dbReference type="NCBI Taxonomy" id="44745"/>
    <lineage>
        <taxon>Eukaryota</taxon>
        <taxon>Viridiplantae</taxon>
        <taxon>Chlorophyta</taxon>
        <taxon>core chlorophytes</taxon>
        <taxon>Chlorophyceae</taxon>
        <taxon>CS clade</taxon>
        <taxon>Chlamydomonadales</taxon>
        <taxon>Haematococcaceae</taxon>
        <taxon>Haematococcus</taxon>
    </lineage>
</organism>
<evidence type="ECO:0000259" key="3">
    <source>
        <dbReference type="SMART" id="SM00962"/>
    </source>
</evidence>
<reference evidence="4 5" key="1">
    <citation type="submission" date="2020-02" db="EMBL/GenBank/DDBJ databases">
        <title>Draft genome sequence of Haematococcus lacustris strain NIES-144.</title>
        <authorList>
            <person name="Morimoto D."/>
            <person name="Nakagawa S."/>
            <person name="Yoshida T."/>
            <person name="Sawayama S."/>
        </authorList>
    </citation>
    <scope>NUCLEOTIDE SEQUENCE [LARGE SCALE GENOMIC DNA]</scope>
    <source>
        <strain evidence="4 5">NIES-144</strain>
    </source>
</reference>
<feature type="domain" description="SRP54-type proteins GTP-binding" evidence="3">
    <location>
        <begin position="1"/>
        <end position="68"/>
    </location>
</feature>
<keyword evidence="1" id="KW-0547">Nucleotide-binding</keyword>
<dbReference type="AlphaFoldDB" id="A0A6A0AFG9"/>
<dbReference type="SMART" id="SM00962">
    <property type="entry name" value="SRP54"/>
    <property type="match status" value="1"/>
</dbReference>
<feature type="non-terminal residue" evidence="4">
    <location>
        <position position="1"/>
    </location>
</feature>
<evidence type="ECO:0000313" key="4">
    <source>
        <dbReference type="EMBL" id="GFH31640.1"/>
    </source>
</evidence>
<comment type="caution">
    <text evidence="4">The sequence shown here is derived from an EMBL/GenBank/DDBJ whole genome shotgun (WGS) entry which is preliminary data.</text>
</comment>
<proteinExistence type="predicted"/>
<protein>
    <submittedName>
        <fullName evidence="4">SRP54 domain-containing protein</fullName>
    </submittedName>
</protein>
<dbReference type="Gene3D" id="3.40.50.300">
    <property type="entry name" value="P-loop containing nucleotide triphosphate hydrolases"/>
    <property type="match status" value="1"/>
</dbReference>
<dbReference type="EMBL" id="BLLF01005790">
    <property type="protein sequence ID" value="GFH31640.1"/>
    <property type="molecule type" value="Genomic_DNA"/>
</dbReference>
<evidence type="ECO:0000313" key="5">
    <source>
        <dbReference type="Proteomes" id="UP000485058"/>
    </source>
</evidence>
<evidence type="ECO:0000256" key="2">
    <source>
        <dbReference type="ARBA" id="ARBA00023134"/>
    </source>
</evidence>
<dbReference type="Pfam" id="PF00448">
    <property type="entry name" value="SRP54"/>
    <property type="match status" value="1"/>
</dbReference>
<dbReference type="InterPro" id="IPR000897">
    <property type="entry name" value="SRP54_GTPase_dom"/>
</dbReference>
<dbReference type="Proteomes" id="UP000485058">
    <property type="component" value="Unassembled WGS sequence"/>
</dbReference>